<proteinExistence type="predicted"/>
<gene>
    <name evidence="1" type="ordered locus">sce6178</name>
</gene>
<keyword evidence="2" id="KW-1185">Reference proteome</keyword>
<sequence>MRHHDLSDELSFSRRSLRGHLSLLVALLCACGPAERAAPAQPLTKAAVVSPADARSDAAGAEADAAGAGADAAGAEAGAEQALAALSARVLEEYLRDEPVRATEAGDHRYDAVWPDVSAQGEAARRRTIEAALAELGALPAARLGVQSRVDAAMIENQLRSWLFAIDELREATWNPMVYTGLVGDGLDPLITRSFAPLEERLRSLGGRLSGIPALVRAAEQRLTAAPPRIHTETAIAQNKGLIALCKSELPALFASAPAQQAELDAAARAAAAALEGFQAFLEKDLLPRSNGDFRLGRARFEKKLRFTLDDATIDVDGVVASARALLAATHAEMLETSRELWPALFGKQPFPKVEAQDEKMAAIRKVLDALAADHPTNATIVKASEKLLAEATDFVRARDLVRIPEEPCRVIEMPEYRRGVAIAYCDAAGPLEAKQETFFAIAPTPKDWPKARVDSFYREYNSSMLADLTVHEAMPGHFLQLMHNNKFPSKLRAVFSSGPFVEGWAVYTEWLMAHHGFGGPKVRMQRQKMVLRMSVNALLDHGVHAGAMGEEEALSLMTKDAFQEEGEAVGKWRRARLTSAQLTTYFHGFTEMMRLRAEHERKPGFTERAYHDRLLSHGSPSVRHLPALLAE</sequence>
<evidence type="ECO:0000313" key="2">
    <source>
        <dbReference type="Proteomes" id="UP000002139"/>
    </source>
</evidence>
<dbReference type="eggNOG" id="COG4805">
    <property type="taxonomic scope" value="Bacteria"/>
</dbReference>
<dbReference type="BioCyc" id="SCEL448385:SCE_RS31735-MONOMER"/>
<dbReference type="PANTHER" id="PTHR33361">
    <property type="entry name" value="GLR0591 PROTEIN"/>
    <property type="match status" value="1"/>
</dbReference>
<dbReference type="OrthoDB" id="9769898at2"/>
<reference evidence="1 2" key="1">
    <citation type="journal article" date="2007" name="Nat. Biotechnol.">
        <title>Complete genome sequence of the myxobacterium Sorangium cellulosum.</title>
        <authorList>
            <person name="Schneiker S."/>
            <person name="Perlova O."/>
            <person name="Kaiser O."/>
            <person name="Gerth K."/>
            <person name="Alici A."/>
            <person name="Altmeyer M.O."/>
            <person name="Bartels D."/>
            <person name="Bekel T."/>
            <person name="Beyer S."/>
            <person name="Bode E."/>
            <person name="Bode H.B."/>
            <person name="Bolten C.J."/>
            <person name="Choudhuri J.V."/>
            <person name="Doss S."/>
            <person name="Elnakady Y.A."/>
            <person name="Frank B."/>
            <person name="Gaigalat L."/>
            <person name="Goesmann A."/>
            <person name="Groeger C."/>
            <person name="Gross F."/>
            <person name="Jelsbak L."/>
            <person name="Jelsbak L."/>
            <person name="Kalinowski J."/>
            <person name="Kegler C."/>
            <person name="Knauber T."/>
            <person name="Konietzny S."/>
            <person name="Kopp M."/>
            <person name="Krause L."/>
            <person name="Krug D."/>
            <person name="Linke B."/>
            <person name="Mahmud T."/>
            <person name="Martinez-Arias R."/>
            <person name="McHardy A.C."/>
            <person name="Merai M."/>
            <person name="Meyer F."/>
            <person name="Mormann S."/>
            <person name="Munoz-Dorado J."/>
            <person name="Perez J."/>
            <person name="Pradella S."/>
            <person name="Rachid S."/>
            <person name="Raddatz G."/>
            <person name="Rosenau F."/>
            <person name="Rueckert C."/>
            <person name="Sasse F."/>
            <person name="Scharfe M."/>
            <person name="Schuster S.C."/>
            <person name="Suen G."/>
            <person name="Treuner-Lange A."/>
            <person name="Velicer G.J."/>
            <person name="Vorholter F.-J."/>
            <person name="Weissman K.J."/>
            <person name="Welch R.D."/>
            <person name="Wenzel S.C."/>
            <person name="Whitworth D.E."/>
            <person name="Wilhelm S."/>
            <person name="Wittmann C."/>
            <person name="Bloecker H."/>
            <person name="Puehler A."/>
            <person name="Mueller R."/>
        </authorList>
    </citation>
    <scope>NUCLEOTIDE SEQUENCE [LARGE SCALE GENOMIC DNA]</scope>
    <source>
        <strain evidence="2">So ce56</strain>
    </source>
</reference>
<accession>A9GGM5</accession>
<dbReference type="Pfam" id="PF05960">
    <property type="entry name" value="DUF885"/>
    <property type="match status" value="1"/>
</dbReference>
<evidence type="ECO:0000313" key="1">
    <source>
        <dbReference type="EMBL" id="CAN96345.1"/>
    </source>
</evidence>
<name>A9GGM5_SORC5</name>
<dbReference type="InterPro" id="IPR010281">
    <property type="entry name" value="DUF885"/>
</dbReference>
<dbReference type="PANTHER" id="PTHR33361:SF15">
    <property type="entry name" value="DUF885 FAMILY LIPOPROTEIN"/>
    <property type="match status" value="1"/>
</dbReference>
<dbReference type="STRING" id="448385.sce6178"/>
<dbReference type="RefSeq" id="WP_012238799.1">
    <property type="nucleotide sequence ID" value="NC_010162.1"/>
</dbReference>
<dbReference type="EMBL" id="AM746676">
    <property type="protein sequence ID" value="CAN96345.1"/>
    <property type="molecule type" value="Genomic_DNA"/>
</dbReference>
<dbReference type="Proteomes" id="UP000002139">
    <property type="component" value="Chromosome"/>
</dbReference>
<dbReference type="PROSITE" id="PS51257">
    <property type="entry name" value="PROKAR_LIPOPROTEIN"/>
    <property type="match status" value="1"/>
</dbReference>
<protein>
    <recommendedName>
        <fullName evidence="3">Secreted protein</fullName>
    </recommendedName>
</protein>
<evidence type="ECO:0008006" key="3">
    <source>
        <dbReference type="Google" id="ProtNLM"/>
    </source>
</evidence>
<dbReference type="HOGENOM" id="CLU_028527_0_0_7"/>
<dbReference type="AlphaFoldDB" id="A9GGM5"/>
<dbReference type="KEGG" id="scl:sce6178"/>
<organism evidence="1 2">
    <name type="scientific">Sorangium cellulosum (strain So ce56)</name>
    <name type="common">Polyangium cellulosum (strain So ce56)</name>
    <dbReference type="NCBI Taxonomy" id="448385"/>
    <lineage>
        <taxon>Bacteria</taxon>
        <taxon>Pseudomonadati</taxon>
        <taxon>Myxococcota</taxon>
        <taxon>Polyangia</taxon>
        <taxon>Polyangiales</taxon>
        <taxon>Polyangiaceae</taxon>
        <taxon>Sorangium</taxon>
    </lineage>
</organism>